<evidence type="ECO:0000313" key="3">
    <source>
        <dbReference type="Proteomes" id="UP000075666"/>
    </source>
</evidence>
<reference evidence="1 3" key="1">
    <citation type="submission" date="2016-01" db="EMBL/GenBank/DDBJ databases">
        <title>Genome Sequences of Twelve Sporeforming Bacillus Species Isolated from Foods.</title>
        <authorList>
            <person name="Berendsen E.M."/>
            <person name="Wells-Bennik M.H."/>
            <person name="Krawcyk A.O."/>
            <person name="De Jong A."/>
            <person name="Holsappel S."/>
            <person name="Eijlander R.T."/>
            <person name="Kuipers O.P."/>
        </authorList>
    </citation>
    <scope>NUCLEOTIDE SEQUENCE [LARGE SCALE GENOMIC DNA]</scope>
    <source>
        <strain evidence="1 3">B4102</strain>
    </source>
</reference>
<dbReference type="AlphaFoldDB" id="A0A150L0S2"/>
<organism evidence="1 3">
    <name type="scientific">Heyndrickxia sporothermodurans</name>
    <dbReference type="NCBI Taxonomy" id="46224"/>
    <lineage>
        <taxon>Bacteria</taxon>
        <taxon>Bacillati</taxon>
        <taxon>Bacillota</taxon>
        <taxon>Bacilli</taxon>
        <taxon>Bacillales</taxon>
        <taxon>Bacillaceae</taxon>
        <taxon>Heyndrickxia</taxon>
    </lineage>
</organism>
<reference evidence="2 4" key="2">
    <citation type="submission" date="2020-12" db="EMBL/GenBank/DDBJ databases">
        <title>Taxonomic evaluation of the Bacillus sporothermodurans group of bacteria based on whole genome sequences.</title>
        <authorList>
            <person name="Fiedler G."/>
            <person name="Herbstmann A.-D."/>
            <person name="Doll E."/>
            <person name="Wenning M."/>
            <person name="Brinks E."/>
            <person name="Kabisch J."/>
            <person name="Breitenwieser F."/>
            <person name="Lappann M."/>
            <person name="Boehnlein C."/>
            <person name="Franz C."/>
        </authorList>
    </citation>
    <scope>NUCLEOTIDE SEQUENCE [LARGE SCALE GENOMIC DNA]</scope>
    <source>
        <strain evidence="2 4">DSM 10599</strain>
    </source>
</reference>
<dbReference type="OrthoDB" id="2797634at2"/>
<name>A0A150L0S2_9BACI</name>
<dbReference type="Proteomes" id="UP000595512">
    <property type="component" value="Chromosome"/>
</dbReference>
<evidence type="ECO:0000313" key="1">
    <source>
        <dbReference type="EMBL" id="KYD05921.1"/>
    </source>
</evidence>
<dbReference type="RefSeq" id="WP_066231555.1">
    <property type="nucleotide sequence ID" value="NZ_CP066701.1"/>
</dbReference>
<evidence type="ECO:0000313" key="4">
    <source>
        <dbReference type="Proteomes" id="UP000595512"/>
    </source>
</evidence>
<proteinExistence type="predicted"/>
<dbReference type="EMBL" id="CP066701">
    <property type="protein sequence ID" value="QQX24937.1"/>
    <property type="molecule type" value="Genomic_DNA"/>
</dbReference>
<gene>
    <name evidence="1" type="ORF">B4102_3094</name>
    <name evidence="2" type="ORF">JGZ69_19770</name>
</gene>
<dbReference type="KEGG" id="hspo:JGZ69_19770"/>
<dbReference type="Proteomes" id="UP000075666">
    <property type="component" value="Unassembled WGS sequence"/>
</dbReference>
<evidence type="ECO:0000313" key="2">
    <source>
        <dbReference type="EMBL" id="QQX24937.1"/>
    </source>
</evidence>
<accession>A0A150L0S2</accession>
<protein>
    <submittedName>
        <fullName evidence="1">Uncharacterized protein</fullName>
    </submittedName>
</protein>
<sequence>MKKFVYCECGSGKPKDDCCAPQIRVRMKHFSDVNERKEFMKKIQIGSQFDLRYRGLFEFYIDDLIAYKQKRPTSHSRNEFLTILGKYLTDYLEDDCPSSWNKCEPTFWEEFLFSFYPFRIKITPKEKEVEQFLVELKKFTYELDKKYGCSFKPLVDKMIDESSGELIKCEHLLNRLFLDQYPRIHHKDWNPQLEIKKHHQKIDKFPEKIESVFEVTNLNGPIIVATTLDTNLSYFIKGLPYEMISVGDIISGGIGKKKGEWIWTWILTQSVFPPRAKKFFSQVMITM</sequence>
<keyword evidence="3" id="KW-1185">Reference proteome</keyword>
<dbReference type="EMBL" id="LQYN01000053">
    <property type="protein sequence ID" value="KYD05921.1"/>
    <property type="molecule type" value="Genomic_DNA"/>
</dbReference>
<dbReference type="PATRIC" id="fig|46224.3.peg.3064"/>